<dbReference type="PANTHER" id="PTHR28154:SF1">
    <property type="entry name" value="CELL WALL SYNTHESIS PROTEIN KNH1-RELATED"/>
    <property type="match status" value="1"/>
</dbReference>
<evidence type="ECO:0000313" key="6">
    <source>
        <dbReference type="Proteomes" id="UP000059188"/>
    </source>
</evidence>
<evidence type="ECO:0000256" key="3">
    <source>
        <dbReference type="SAM" id="SignalP"/>
    </source>
</evidence>
<feature type="transmembrane region" description="Helical" evidence="2">
    <location>
        <begin position="199"/>
        <end position="220"/>
    </location>
</feature>
<dbReference type="Proteomes" id="UP000059188">
    <property type="component" value="Unassembled WGS sequence"/>
</dbReference>
<feature type="signal peptide" evidence="3">
    <location>
        <begin position="1"/>
        <end position="19"/>
    </location>
</feature>
<dbReference type="PANTHER" id="PTHR28154">
    <property type="entry name" value="CELL WALL SYNTHESIS PROTEIN KNH1-RELATED"/>
    <property type="match status" value="1"/>
</dbReference>
<dbReference type="OrthoDB" id="2432613at2759"/>
<evidence type="ECO:0000313" key="5">
    <source>
        <dbReference type="EMBL" id="CEL54912.1"/>
    </source>
</evidence>
<evidence type="ECO:0000256" key="1">
    <source>
        <dbReference type="ARBA" id="ARBA00022729"/>
    </source>
</evidence>
<keyword evidence="2" id="KW-1133">Transmembrane helix</keyword>
<sequence>MRASIFVAVAAALAPAVYAGPYFTAPVAGTVCNAGQPCTITWQDDGKAPDLASFGDCSVGVYTGSAQQQSLIQNLAITNAQTAATVQFVPDPAAGEDSKVYFIKMISLNTADPTNNLYKATAYSAMFELKGMTGKFNATVQAQIAGTAASSTAVVAPGGTTTADGTSSTTAKITSTRTSTSSSATGTAANANNAATNGAGSIAVGMSMLGATVLAAFAVVL</sequence>
<name>A0A0B7FFC3_THACB</name>
<dbReference type="InterPro" id="IPR018466">
    <property type="entry name" value="Kre9/Knh1-like_N"/>
</dbReference>
<keyword evidence="2" id="KW-0472">Membrane</keyword>
<dbReference type="Pfam" id="PF10342">
    <property type="entry name" value="Kre9_KNH"/>
    <property type="match status" value="1"/>
</dbReference>
<dbReference type="GO" id="GO:0042546">
    <property type="term" value="P:cell wall biogenesis"/>
    <property type="evidence" value="ECO:0007669"/>
    <property type="project" value="InterPro"/>
</dbReference>
<keyword evidence="6" id="KW-1185">Reference proteome</keyword>
<dbReference type="GO" id="GO:0006078">
    <property type="term" value="P:(1-&gt;6)-beta-D-glucan biosynthetic process"/>
    <property type="evidence" value="ECO:0007669"/>
    <property type="project" value="InterPro"/>
</dbReference>
<reference evidence="5 6" key="1">
    <citation type="submission" date="2014-11" db="EMBL/GenBank/DDBJ databases">
        <authorList>
            <person name="Wibberg Daniel"/>
        </authorList>
    </citation>
    <scope>NUCLEOTIDE SEQUENCE [LARGE SCALE GENOMIC DNA]</scope>
    <source>
        <strain evidence="5">Rhizoctonia solani AG1-IB 7/3/14</strain>
    </source>
</reference>
<keyword evidence="2" id="KW-0812">Transmembrane</keyword>
<dbReference type="InterPro" id="IPR045328">
    <property type="entry name" value="Kre9/Knh1"/>
</dbReference>
<organism evidence="5 6">
    <name type="scientific">Thanatephorus cucumeris (strain AG1-IB / isolate 7/3/14)</name>
    <name type="common">Lettuce bottom rot fungus</name>
    <name type="synonym">Rhizoctonia solani</name>
    <dbReference type="NCBI Taxonomy" id="1108050"/>
    <lineage>
        <taxon>Eukaryota</taxon>
        <taxon>Fungi</taxon>
        <taxon>Dikarya</taxon>
        <taxon>Basidiomycota</taxon>
        <taxon>Agaricomycotina</taxon>
        <taxon>Agaricomycetes</taxon>
        <taxon>Cantharellales</taxon>
        <taxon>Ceratobasidiaceae</taxon>
        <taxon>Rhizoctonia</taxon>
        <taxon>Rhizoctonia solani AG-1</taxon>
    </lineage>
</organism>
<protein>
    <recommendedName>
        <fullName evidence="4">Yeast cell wall synthesis Kre9/Knh1-like N-terminal domain-containing protein</fullName>
    </recommendedName>
</protein>
<evidence type="ECO:0000259" key="4">
    <source>
        <dbReference type="Pfam" id="PF10342"/>
    </source>
</evidence>
<feature type="chain" id="PRO_5002113923" description="Yeast cell wall synthesis Kre9/Knh1-like N-terminal domain-containing protein" evidence="3">
    <location>
        <begin position="20"/>
        <end position="221"/>
    </location>
</feature>
<accession>A0A0B7FFC3</accession>
<evidence type="ECO:0000256" key="2">
    <source>
        <dbReference type="SAM" id="Phobius"/>
    </source>
</evidence>
<gene>
    <name evidence="5" type="ORF">RSOLAG1IB_07404</name>
</gene>
<keyword evidence="1 3" id="KW-0732">Signal</keyword>
<dbReference type="STRING" id="1108050.A0A0B7FFC3"/>
<dbReference type="EMBL" id="LN679118">
    <property type="protein sequence ID" value="CEL54912.1"/>
    <property type="molecule type" value="Genomic_DNA"/>
</dbReference>
<proteinExistence type="predicted"/>
<feature type="domain" description="Yeast cell wall synthesis Kre9/Knh1-like N-terminal" evidence="4">
    <location>
        <begin position="26"/>
        <end position="115"/>
    </location>
</feature>
<dbReference type="AlphaFoldDB" id="A0A0B7FFC3"/>